<evidence type="ECO:0000313" key="1">
    <source>
        <dbReference type="EMBL" id="KAF1014628.1"/>
    </source>
</evidence>
<dbReference type="EMBL" id="WNDS01000003">
    <property type="protein sequence ID" value="KAF1014628.1"/>
    <property type="molecule type" value="Genomic_DNA"/>
</dbReference>
<comment type="caution">
    <text evidence="1">The sequence shown here is derived from an EMBL/GenBank/DDBJ whole genome shotgun (WGS) entry which is preliminary data.</text>
</comment>
<accession>A0A7V8JL01</accession>
<organism evidence="1 2">
    <name type="scientific">Stenotrophomonas maltophilia</name>
    <name type="common">Pseudomonas maltophilia</name>
    <name type="synonym">Xanthomonas maltophilia</name>
    <dbReference type="NCBI Taxonomy" id="40324"/>
    <lineage>
        <taxon>Bacteria</taxon>
        <taxon>Pseudomonadati</taxon>
        <taxon>Pseudomonadota</taxon>
        <taxon>Gammaproteobacteria</taxon>
        <taxon>Lysobacterales</taxon>
        <taxon>Lysobacteraceae</taxon>
        <taxon>Stenotrophomonas</taxon>
        <taxon>Stenotrophomonas maltophilia group</taxon>
    </lineage>
</organism>
<dbReference type="AlphaFoldDB" id="A0A7V8JL01"/>
<dbReference type="Proteomes" id="UP000487117">
    <property type="component" value="Unassembled WGS sequence"/>
</dbReference>
<evidence type="ECO:0000313" key="2">
    <source>
        <dbReference type="Proteomes" id="UP000487117"/>
    </source>
</evidence>
<sequence length="365" mass="39649">MQQLQRSDTPSAGMLAQLQVPVARAALADPGFFVRDEHPARELLNSVAEAGAVWLGPEDIDPQLMQRLGQSVQAGDSQDPAVFAAANEEVQQHVRAAAHRAELAERRHVDAARGRDKLDVARRQTEAGIAERCEQAQPPRFVQTLLRQAWADVMTLSQLRNGDDSAQWQQCLAQTARIAEVTAQPPGSAPADLTLGADIEAALVQVGYHADEAAAVARRLSTPGGEDDSTSRTELSARLKQRARLGEHGAEPAPAAAPLARDAAQEACYRQLLALPFGSWFEFTEDGSPRRLRLSWYSRLTDHALFVNARGQKTLETQLDALARQMAAGQARVVTEDKGRLIDRAWQATLGALRTLTGNTQEPDA</sequence>
<reference evidence="2" key="1">
    <citation type="journal article" date="2020" name="MBio">
        <title>Horizontal gene transfer to a defensive symbiont with a reduced genome amongst a multipartite beetle microbiome.</title>
        <authorList>
            <person name="Waterworth S.C."/>
            <person name="Florez L.V."/>
            <person name="Rees E.R."/>
            <person name="Hertweck C."/>
            <person name="Kaltenpoth M."/>
            <person name="Kwan J.C."/>
        </authorList>
    </citation>
    <scope>NUCLEOTIDE SEQUENCE [LARGE SCALE GENOMIC DNA]</scope>
</reference>
<dbReference type="InterPro" id="IPR012434">
    <property type="entry name" value="DUF1631"/>
</dbReference>
<gene>
    <name evidence="1" type="ORF">GAK31_02115</name>
</gene>
<evidence type="ECO:0008006" key="3">
    <source>
        <dbReference type="Google" id="ProtNLM"/>
    </source>
</evidence>
<protein>
    <recommendedName>
        <fullName evidence="3">DUF1631 domain-containing protein</fullName>
    </recommendedName>
</protein>
<proteinExistence type="predicted"/>
<dbReference type="Pfam" id="PF07793">
    <property type="entry name" value="DUF1631"/>
    <property type="match status" value="1"/>
</dbReference>
<name>A0A7V8JL01_STEMA</name>